<protein>
    <submittedName>
        <fullName evidence="2">Uncharacterized protein</fullName>
    </submittedName>
</protein>
<name>A0A8S4N5R3_OWEFU</name>
<sequence>NKHCIKHGLKAKKTRSKEKEEIPIKKKEKVTKNISSKNDQSEEFEKAIKSNPLDKTNFGVVHVKDTKSENNDIPTEPRSYISAEEIFRKDAFSREFMSFLRASASPYSTEEEAKIDTPFSKYKHDLGDKAYNNNTMPISTHKRHHDIAPLPPLDGRHDTTLIPAQNSYHDTTLIPAQEHYHDITLIPAQDSYHDTTPNITPNRHHDTTPNPTPYSHHDSTRIVTPDRHQCLNSGELKHWTSSDEEPISSFRSLFIKCKAEATRLVTPHDKRDEHFEHSQKPANVVSNQGRQPQKVYIKRENSPHVRGSSPQIHGNEALIDGILHVDSNIANQSELKINKDSNTAGNPLKGRRRSRCKAIEKIKEIVDDLNDGSDSRCSAASSTSALSITTSDPSPTKHSKRRKHKKHKRSHKRDSTTPVMYKTKEEKSHWYTDKKYEPNLHTEECTSQMGYIDVIKGEFIPIADKEYERSLLKESHKDSRAVEGKPCNPCYHEIEVITKNDNSQPGNRSEYRVIYRI</sequence>
<evidence type="ECO:0000256" key="1">
    <source>
        <dbReference type="SAM" id="MobiDB-lite"/>
    </source>
</evidence>
<proteinExistence type="predicted"/>
<feature type="compositionally biased region" description="Basic residues" evidence="1">
    <location>
        <begin position="397"/>
        <end position="412"/>
    </location>
</feature>
<feature type="region of interest" description="Disordered" evidence="1">
    <location>
        <begin position="370"/>
        <end position="419"/>
    </location>
</feature>
<comment type="caution">
    <text evidence="2">The sequence shown here is derived from an EMBL/GenBank/DDBJ whole genome shotgun (WGS) entry which is preliminary data.</text>
</comment>
<evidence type="ECO:0000313" key="3">
    <source>
        <dbReference type="Proteomes" id="UP000749559"/>
    </source>
</evidence>
<feature type="region of interest" description="Disordered" evidence="1">
    <location>
        <begin position="1"/>
        <end position="50"/>
    </location>
</feature>
<feature type="compositionally biased region" description="Basic and acidic residues" evidence="1">
    <location>
        <begin position="267"/>
        <end position="279"/>
    </location>
</feature>
<feature type="region of interest" description="Disordered" evidence="1">
    <location>
        <begin position="196"/>
        <end position="220"/>
    </location>
</feature>
<feature type="non-terminal residue" evidence="2">
    <location>
        <position position="1"/>
    </location>
</feature>
<feature type="compositionally biased region" description="Low complexity" evidence="1">
    <location>
        <begin position="375"/>
        <end position="392"/>
    </location>
</feature>
<feature type="compositionally biased region" description="Basic residues" evidence="1">
    <location>
        <begin position="1"/>
        <end position="16"/>
    </location>
</feature>
<dbReference type="EMBL" id="CAIIXF020000002">
    <property type="protein sequence ID" value="CAH1776671.1"/>
    <property type="molecule type" value="Genomic_DNA"/>
</dbReference>
<feature type="compositionally biased region" description="Polar residues" evidence="1">
    <location>
        <begin position="280"/>
        <end position="291"/>
    </location>
</feature>
<feature type="non-terminal residue" evidence="2">
    <location>
        <position position="517"/>
    </location>
</feature>
<accession>A0A8S4N5R3</accession>
<keyword evidence="3" id="KW-1185">Reference proteome</keyword>
<dbReference type="AlphaFoldDB" id="A0A8S4N5R3"/>
<feature type="compositionally biased region" description="Basic and acidic residues" evidence="1">
    <location>
        <begin position="39"/>
        <end position="48"/>
    </location>
</feature>
<dbReference type="Proteomes" id="UP000749559">
    <property type="component" value="Unassembled WGS sequence"/>
</dbReference>
<organism evidence="2 3">
    <name type="scientific">Owenia fusiformis</name>
    <name type="common">Polychaete worm</name>
    <dbReference type="NCBI Taxonomy" id="6347"/>
    <lineage>
        <taxon>Eukaryota</taxon>
        <taxon>Metazoa</taxon>
        <taxon>Spiralia</taxon>
        <taxon>Lophotrochozoa</taxon>
        <taxon>Annelida</taxon>
        <taxon>Polychaeta</taxon>
        <taxon>Sedentaria</taxon>
        <taxon>Canalipalpata</taxon>
        <taxon>Sabellida</taxon>
        <taxon>Oweniida</taxon>
        <taxon>Oweniidae</taxon>
        <taxon>Owenia</taxon>
    </lineage>
</organism>
<gene>
    <name evidence="2" type="ORF">OFUS_LOCUS3825</name>
</gene>
<feature type="region of interest" description="Disordered" evidence="1">
    <location>
        <begin position="267"/>
        <end position="294"/>
    </location>
</feature>
<reference evidence="2" key="1">
    <citation type="submission" date="2022-03" db="EMBL/GenBank/DDBJ databases">
        <authorList>
            <person name="Martin C."/>
        </authorList>
    </citation>
    <scope>NUCLEOTIDE SEQUENCE</scope>
</reference>
<evidence type="ECO:0000313" key="2">
    <source>
        <dbReference type="EMBL" id="CAH1776671.1"/>
    </source>
</evidence>